<comment type="caution">
    <text evidence="2">The sequence shown here is derived from an EMBL/GenBank/DDBJ whole genome shotgun (WGS) entry which is preliminary data.</text>
</comment>
<protein>
    <submittedName>
        <fullName evidence="2">Uncharacterized protein</fullName>
    </submittedName>
</protein>
<accession>A0A8J8NNE1</accession>
<proteinExistence type="predicted"/>
<sequence>MKGEEVISTVEDDSVQKQVRFMARKHSEYFTTTQTPLKQTYTQPKQNQTVQTTPKRLCNAQPNSSDKPIKIQGDQPLNRRAKSSLEQVSRSVQMHYLLQTQSRERSQESFQNRKNSQPIATTSQKVPQSSVMHKPQQVIATRTQNPSPEQLSARFNKSNGEHSPNQMRKKRTKLRNSHSGVSLLNQTIQLIKSSKISNNKGRQVNK</sequence>
<dbReference type="Proteomes" id="UP000785679">
    <property type="component" value="Unassembled WGS sequence"/>
</dbReference>
<feature type="compositionally biased region" description="Polar residues" evidence="1">
    <location>
        <begin position="138"/>
        <end position="166"/>
    </location>
</feature>
<name>A0A8J8NNE1_HALGN</name>
<feature type="compositionally biased region" description="Polar residues" evidence="1">
    <location>
        <begin position="108"/>
        <end position="131"/>
    </location>
</feature>
<evidence type="ECO:0000313" key="2">
    <source>
        <dbReference type="EMBL" id="TNV78507.1"/>
    </source>
</evidence>
<reference evidence="2" key="1">
    <citation type="submission" date="2019-06" db="EMBL/GenBank/DDBJ databases">
        <authorList>
            <person name="Zheng W."/>
        </authorList>
    </citation>
    <scope>NUCLEOTIDE SEQUENCE</scope>
    <source>
        <strain evidence="2">QDHG01</strain>
    </source>
</reference>
<dbReference type="EMBL" id="RRYP01010246">
    <property type="protein sequence ID" value="TNV78507.1"/>
    <property type="molecule type" value="Genomic_DNA"/>
</dbReference>
<feature type="compositionally biased region" description="Polar residues" evidence="1">
    <location>
        <begin position="47"/>
        <end position="66"/>
    </location>
</feature>
<organism evidence="2 3">
    <name type="scientific">Halteria grandinella</name>
    <dbReference type="NCBI Taxonomy" id="5974"/>
    <lineage>
        <taxon>Eukaryota</taxon>
        <taxon>Sar</taxon>
        <taxon>Alveolata</taxon>
        <taxon>Ciliophora</taxon>
        <taxon>Intramacronucleata</taxon>
        <taxon>Spirotrichea</taxon>
        <taxon>Stichotrichia</taxon>
        <taxon>Sporadotrichida</taxon>
        <taxon>Halteriidae</taxon>
        <taxon>Halteria</taxon>
    </lineage>
</organism>
<feature type="compositionally biased region" description="Low complexity" evidence="1">
    <location>
        <begin position="32"/>
        <end position="46"/>
    </location>
</feature>
<evidence type="ECO:0000313" key="3">
    <source>
        <dbReference type="Proteomes" id="UP000785679"/>
    </source>
</evidence>
<gene>
    <name evidence="2" type="ORF">FGO68_gene12899</name>
</gene>
<dbReference type="AlphaFoldDB" id="A0A8J8NNE1"/>
<feature type="region of interest" description="Disordered" evidence="1">
    <location>
        <begin position="32"/>
        <end position="76"/>
    </location>
</feature>
<feature type="region of interest" description="Disordered" evidence="1">
    <location>
        <begin position="102"/>
        <end position="181"/>
    </location>
</feature>
<feature type="compositionally biased region" description="Basic residues" evidence="1">
    <location>
        <begin position="167"/>
        <end position="176"/>
    </location>
</feature>
<evidence type="ECO:0000256" key="1">
    <source>
        <dbReference type="SAM" id="MobiDB-lite"/>
    </source>
</evidence>
<keyword evidence="3" id="KW-1185">Reference proteome</keyword>